<proteinExistence type="predicted"/>
<feature type="region of interest" description="Disordered" evidence="2">
    <location>
        <begin position="233"/>
        <end position="253"/>
    </location>
</feature>
<evidence type="ECO:0000256" key="2">
    <source>
        <dbReference type="SAM" id="MobiDB-lite"/>
    </source>
</evidence>
<feature type="coiled-coil region" evidence="1">
    <location>
        <begin position="168"/>
        <end position="195"/>
    </location>
</feature>
<comment type="caution">
    <text evidence="3">The sequence shown here is derived from an EMBL/GenBank/DDBJ whole genome shotgun (WGS) entry which is preliminary data.</text>
</comment>
<accession>A0A8H7EZB4</accession>
<keyword evidence="1" id="KW-0175">Coiled coil</keyword>
<reference evidence="3 4" key="1">
    <citation type="journal article" name="Sci. Rep.">
        <title>Telomere-to-telomere assembled and centromere annotated genomes of the two main subspecies of the button mushroom Agaricus bisporus reveal especially polymorphic chromosome ends.</title>
        <authorList>
            <person name="Sonnenberg A.S.M."/>
            <person name="Sedaghat-Telgerd N."/>
            <person name="Lavrijssen B."/>
            <person name="Ohm R.A."/>
            <person name="Hendrickx P.M."/>
            <person name="Scholtmeijer K."/>
            <person name="Baars J.J.P."/>
            <person name="van Peer A."/>
        </authorList>
    </citation>
    <scope>NUCLEOTIDE SEQUENCE [LARGE SCALE GENOMIC DNA]</scope>
    <source>
        <strain evidence="3 4">H119_p4</strain>
    </source>
</reference>
<evidence type="ECO:0000256" key="1">
    <source>
        <dbReference type="SAM" id="Coils"/>
    </source>
</evidence>
<organism evidence="3 4">
    <name type="scientific">Agaricus bisporus var. burnettii</name>
    <dbReference type="NCBI Taxonomy" id="192524"/>
    <lineage>
        <taxon>Eukaryota</taxon>
        <taxon>Fungi</taxon>
        <taxon>Dikarya</taxon>
        <taxon>Basidiomycota</taxon>
        <taxon>Agaricomycotina</taxon>
        <taxon>Agaricomycetes</taxon>
        <taxon>Agaricomycetidae</taxon>
        <taxon>Agaricales</taxon>
        <taxon>Agaricineae</taxon>
        <taxon>Agaricaceae</taxon>
        <taxon>Agaricus</taxon>
    </lineage>
</organism>
<feature type="compositionally biased region" description="Low complexity" evidence="2">
    <location>
        <begin position="239"/>
        <end position="253"/>
    </location>
</feature>
<protein>
    <submittedName>
        <fullName evidence="3">Uncharacterized protein</fullName>
    </submittedName>
</protein>
<sequence>MTASQPLVCIFFKLPPSHQSVLRIHEIAWNVFLPQMNRLSQALDAAHATHPLSEVRKFWSEVRRSAAEKVDKLERVAIMNYNTAFAFLRFLDAVRGGRDGSGSYSEFQYSADEAFDEARKAQDVMLEFREEVRIAVGRITTMLSSDDKDVSSFVTESSQSLLELATGIEECSAILEEHRGEVKEVQRQSLDEKDNRLSEEEFQMVREKWQSFKELSEPPAFRWQALWREIRGSEDDQGPTTTSHIPTSPIMSSYSSKSHKILFWRKFFRRISSCFD</sequence>
<dbReference type="EMBL" id="JABXXO010000010">
    <property type="protein sequence ID" value="KAF7768633.1"/>
    <property type="molecule type" value="Genomic_DNA"/>
</dbReference>
<evidence type="ECO:0000313" key="3">
    <source>
        <dbReference type="EMBL" id="KAF7768633.1"/>
    </source>
</evidence>
<dbReference type="AlphaFoldDB" id="A0A8H7EZB4"/>
<evidence type="ECO:0000313" key="4">
    <source>
        <dbReference type="Proteomes" id="UP000629468"/>
    </source>
</evidence>
<dbReference type="Proteomes" id="UP000629468">
    <property type="component" value="Unassembled WGS sequence"/>
</dbReference>
<name>A0A8H7EZB4_AGABI</name>
<gene>
    <name evidence="3" type="ORF">Agabi119p4_7876</name>
</gene>